<dbReference type="Gene3D" id="3.10.100.10">
    <property type="entry name" value="Mannose-Binding Protein A, subunit A"/>
    <property type="match status" value="1"/>
</dbReference>
<reference evidence="1" key="1">
    <citation type="submission" date="2020-04" db="EMBL/GenBank/DDBJ databases">
        <authorList>
            <person name="Alioto T."/>
            <person name="Alioto T."/>
            <person name="Gomez Garrido J."/>
        </authorList>
    </citation>
    <scope>NUCLEOTIDE SEQUENCE</scope>
    <source>
        <strain evidence="1">A484AB</strain>
    </source>
</reference>
<dbReference type="PANTHER" id="PTHR22803">
    <property type="entry name" value="MANNOSE, PHOSPHOLIPASE, LECTIN RECEPTOR RELATED"/>
    <property type="match status" value="1"/>
</dbReference>
<dbReference type="SMART" id="SM00034">
    <property type="entry name" value="CLECT"/>
    <property type="match status" value="1"/>
</dbReference>
<proteinExistence type="predicted"/>
<dbReference type="OrthoDB" id="441660at2759"/>
<keyword evidence="2" id="KW-1185">Reference proteome</keyword>
<dbReference type="EMBL" id="CACRXK020009755">
    <property type="protein sequence ID" value="CAB4017889.1"/>
    <property type="molecule type" value="Genomic_DNA"/>
</dbReference>
<dbReference type="InterPro" id="IPR016187">
    <property type="entry name" value="CTDL_fold"/>
</dbReference>
<comment type="caution">
    <text evidence="1">The sequence shown here is derived from an EMBL/GenBank/DDBJ whole genome shotgun (WGS) entry which is preliminary data.</text>
</comment>
<accession>A0A6S7ILH4</accession>
<dbReference type="PROSITE" id="PS50041">
    <property type="entry name" value="C_TYPE_LECTIN_2"/>
    <property type="match status" value="1"/>
</dbReference>
<dbReference type="SUPFAM" id="SSF56436">
    <property type="entry name" value="C-type lectin-like"/>
    <property type="match status" value="1"/>
</dbReference>
<dbReference type="AlphaFoldDB" id="A0A6S7ILH4"/>
<name>A0A6S7ILH4_PARCT</name>
<gene>
    <name evidence="1" type="ORF">PACLA_8A041733</name>
</gene>
<protein>
    <submittedName>
        <fullName evidence="1">Uncharacterized protein</fullName>
    </submittedName>
</protein>
<dbReference type="Pfam" id="PF00059">
    <property type="entry name" value="Lectin_C"/>
    <property type="match status" value="1"/>
</dbReference>
<organism evidence="1 2">
    <name type="scientific">Paramuricea clavata</name>
    <name type="common">Red gorgonian</name>
    <name type="synonym">Violescent sea-whip</name>
    <dbReference type="NCBI Taxonomy" id="317549"/>
    <lineage>
        <taxon>Eukaryota</taxon>
        <taxon>Metazoa</taxon>
        <taxon>Cnidaria</taxon>
        <taxon>Anthozoa</taxon>
        <taxon>Octocorallia</taxon>
        <taxon>Malacalcyonacea</taxon>
        <taxon>Plexauridae</taxon>
        <taxon>Paramuricea</taxon>
    </lineage>
</organism>
<evidence type="ECO:0000313" key="2">
    <source>
        <dbReference type="Proteomes" id="UP001152795"/>
    </source>
</evidence>
<dbReference type="InterPro" id="IPR016186">
    <property type="entry name" value="C-type_lectin-like/link_sf"/>
</dbReference>
<evidence type="ECO:0000313" key="1">
    <source>
        <dbReference type="EMBL" id="CAB4017889.1"/>
    </source>
</evidence>
<dbReference type="InterPro" id="IPR001304">
    <property type="entry name" value="C-type_lectin-like"/>
</dbReference>
<dbReference type="Proteomes" id="UP001152795">
    <property type="component" value="Unassembled WGS sequence"/>
</dbReference>
<sequence length="157" mass="17808">MVQKETLNLFQFARLYSIFLLRLENPTWFAFNQSYFQFVATPIPQGEAKKVCLEKKGDLASTSSKEEQAFLFRTFVETNSASGDFVWVGLNDIAEEGTFVWTDGSPNTYAKFADGQPDNYVNNEHCINILKLENGDYGDAPCDATFTFICETNYESL</sequence>
<dbReference type="InterPro" id="IPR050111">
    <property type="entry name" value="C-type_lectin/snaclec_domain"/>
</dbReference>